<proteinExistence type="predicted"/>
<protein>
    <submittedName>
        <fullName evidence="1">Uncharacterized protein</fullName>
    </submittedName>
</protein>
<keyword evidence="2" id="KW-1185">Reference proteome</keyword>
<evidence type="ECO:0000313" key="2">
    <source>
        <dbReference type="Proteomes" id="UP000248817"/>
    </source>
</evidence>
<dbReference type="EMBL" id="KZ825518">
    <property type="protein sequence ID" value="PYI30237.1"/>
    <property type="molecule type" value="Genomic_DNA"/>
</dbReference>
<sequence length="131" mass="15530">MLVPLLVLCLATHSPRHFECQIHHHHHHHHHHHDTPNISYITKSEAQTGRLRGTDLSISELSWNHAYITLLTCYFFFFQFSWSGWGFLIDWLDELDGWRKVDHRGCGWRLRRCCNYCCFLVGRPFDSTGPD</sequence>
<organism evidence="1 2">
    <name type="scientific">Aspergillus indologenus CBS 114.80</name>
    <dbReference type="NCBI Taxonomy" id="1450541"/>
    <lineage>
        <taxon>Eukaryota</taxon>
        <taxon>Fungi</taxon>
        <taxon>Dikarya</taxon>
        <taxon>Ascomycota</taxon>
        <taxon>Pezizomycotina</taxon>
        <taxon>Eurotiomycetes</taxon>
        <taxon>Eurotiomycetidae</taxon>
        <taxon>Eurotiales</taxon>
        <taxon>Aspergillaceae</taxon>
        <taxon>Aspergillus</taxon>
        <taxon>Aspergillus subgen. Circumdati</taxon>
    </lineage>
</organism>
<evidence type="ECO:0000313" key="1">
    <source>
        <dbReference type="EMBL" id="PYI30237.1"/>
    </source>
</evidence>
<name>A0A2V5J0D4_9EURO</name>
<dbReference type="AlphaFoldDB" id="A0A2V5J0D4"/>
<accession>A0A2V5J0D4</accession>
<dbReference type="Proteomes" id="UP000248817">
    <property type="component" value="Unassembled WGS sequence"/>
</dbReference>
<reference evidence="1 2" key="1">
    <citation type="submission" date="2018-02" db="EMBL/GenBank/DDBJ databases">
        <title>The genomes of Aspergillus section Nigri reveals drivers in fungal speciation.</title>
        <authorList>
            <consortium name="DOE Joint Genome Institute"/>
            <person name="Vesth T.C."/>
            <person name="Nybo J."/>
            <person name="Theobald S."/>
            <person name="Brandl J."/>
            <person name="Frisvad J.C."/>
            <person name="Nielsen K.F."/>
            <person name="Lyhne E.K."/>
            <person name="Kogle M.E."/>
            <person name="Kuo A."/>
            <person name="Riley R."/>
            <person name="Clum A."/>
            <person name="Nolan M."/>
            <person name="Lipzen A."/>
            <person name="Salamov A."/>
            <person name="Henrissat B."/>
            <person name="Wiebenga A."/>
            <person name="De vries R.P."/>
            <person name="Grigoriev I.V."/>
            <person name="Mortensen U.H."/>
            <person name="Andersen M.R."/>
            <person name="Baker S.E."/>
        </authorList>
    </citation>
    <scope>NUCLEOTIDE SEQUENCE [LARGE SCALE GENOMIC DNA]</scope>
    <source>
        <strain evidence="1 2">CBS 114.80</strain>
    </source>
</reference>
<gene>
    <name evidence="1" type="ORF">BP00DRAFT_209454</name>
</gene>